<comment type="caution">
    <text evidence="2">The sequence shown here is derived from an EMBL/GenBank/DDBJ whole genome shotgun (WGS) entry which is preliminary data.</text>
</comment>
<organism evidence="2 3">
    <name type="scientific">Necator americanus</name>
    <name type="common">Human hookworm</name>
    <dbReference type="NCBI Taxonomy" id="51031"/>
    <lineage>
        <taxon>Eukaryota</taxon>
        <taxon>Metazoa</taxon>
        <taxon>Ecdysozoa</taxon>
        <taxon>Nematoda</taxon>
        <taxon>Chromadorea</taxon>
        <taxon>Rhabditida</taxon>
        <taxon>Rhabditina</taxon>
        <taxon>Rhabditomorpha</taxon>
        <taxon>Strongyloidea</taxon>
        <taxon>Ancylostomatidae</taxon>
        <taxon>Bunostominae</taxon>
        <taxon>Necator</taxon>
    </lineage>
</organism>
<feature type="region of interest" description="Disordered" evidence="1">
    <location>
        <begin position="343"/>
        <end position="395"/>
    </location>
</feature>
<feature type="compositionally biased region" description="Polar residues" evidence="1">
    <location>
        <begin position="364"/>
        <end position="380"/>
    </location>
</feature>
<dbReference type="InterPro" id="IPR053360">
    <property type="entry name" value="Zinc_finger_domain"/>
</dbReference>
<evidence type="ECO:0000313" key="2">
    <source>
        <dbReference type="EMBL" id="KAK6727263.1"/>
    </source>
</evidence>
<dbReference type="EMBL" id="JAVFWL010000001">
    <property type="protein sequence ID" value="KAK6727263.1"/>
    <property type="molecule type" value="Genomic_DNA"/>
</dbReference>
<evidence type="ECO:0008006" key="4">
    <source>
        <dbReference type="Google" id="ProtNLM"/>
    </source>
</evidence>
<sequence length="524" mass="58921">MRGRTLASLNASPLLDCSTYVQINIYDTNIKTLREMGVDIEHVLKHTGFRSLVMDVPLLSQKACEFSSTEKQHHMNSLRYFGERSPSSAAVSTADCSRASYDTSSPEVTVGSCSHQNEGKTRPFDGVIKEEKHSEPNGEVAELLGPRSGLFTATTGHVSCSDDDTFQDCIQEPEKIAVHHKVAGSEVPSNAASSIREFSRVDTMSLLPFSEYNVGESQLNSITRMEPDRSFIISSGHAPKVPCSVPVNPLMSTEAMLSECDDRRKDGIFDDILSIKSSNEYQTSGIVAESDAPYTLTDLTLSTNTDIIKTAERIPNERENDTSPNGQLDDDVIFQDCIQRSDEDDVTDTGAPMTQQRRKRARRSSGTFQNSHRNLQNSMEESTHDTHTTKRNCSVSSRPQNERIFQCKFPFCLVKISWRPRYGKNRLVDHVRLHWGKKVKKCNLCDYAAPHWRKVQLHHKRFHSDVKFTGVRSLETREDMEELMALWKQCFPGAVMEEFCDTMLARDKRTSPGLLCIASLEGFS</sequence>
<keyword evidence="3" id="KW-1185">Reference proteome</keyword>
<protein>
    <recommendedName>
        <fullName evidence="4">C2H2-type domain-containing protein</fullName>
    </recommendedName>
</protein>
<evidence type="ECO:0000256" key="1">
    <source>
        <dbReference type="SAM" id="MobiDB-lite"/>
    </source>
</evidence>
<name>A0ABR1BQ97_NECAM</name>
<evidence type="ECO:0000313" key="3">
    <source>
        <dbReference type="Proteomes" id="UP001303046"/>
    </source>
</evidence>
<dbReference type="Proteomes" id="UP001303046">
    <property type="component" value="Unassembled WGS sequence"/>
</dbReference>
<gene>
    <name evidence="2" type="primary">Necator_chrI.g1273</name>
    <name evidence="2" type="ORF">RB195_005147</name>
</gene>
<dbReference type="PANTHER" id="PTHR36945">
    <property type="entry name" value="HIGH INCIDENCE OF MALES (INCREASED X CHROMOSOME LOSS)-RELATED-RELATED"/>
    <property type="match status" value="1"/>
</dbReference>
<accession>A0ABR1BQ97</accession>
<reference evidence="2 3" key="1">
    <citation type="submission" date="2023-08" db="EMBL/GenBank/DDBJ databases">
        <title>A Necator americanus chromosomal reference genome.</title>
        <authorList>
            <person name="Ilik V."/>
            <person name="Petrzelkova K.J."/>
            <person name="Pardy F."/>
            <person name="Fuh T."/>
            <person name="Niatou-Singa F.S."/>
            <person name="Gouil Q."/>
            <person name="Baker L."/>
            <person name="Ritchie M.E."/>
            <person name="Jex A.R."/>
            <person name="Gazzola D."/>
            <person name="Li H."/>
            <person name="Toshio Fujiwara R."/>
            <person name="Zhan B."/>
            <person name="Aroian R.V."/>
            <person name="Pafco B."/>
            <person name="Schwarz E.M."/>
        </authorList>
    </citation>
    <scope>NUCLEOTIDE SEQUENCE [LARGE SCALE GENOMIC DNA]</scope>
    <source>
        <strain evidence="2 3">Aroian</strain>
        <tissue evidence="2">Whole animal</tissue>
    </source>
</reference>
<proteinExistence type="predicted"/>
<dbReference type="PANTHER" id="PTHR36945:SF1">
    <property type="entry name" value="ZINC FINGER PROTEIN C02F5.12-RELATED"/>
    <property type="match status" value="1"/>
</dbReference>